<dbReference type="Pfam" id="PF13715">
    <property type="entry name" value="CarbopepD_reg_2"/>
    <property type="match status" value="1"/>
</dbReference>
<proteinExistence type="predicted"/>
<dbReference type="AlphaFoldDB" id="A0A1T5CBS1"/>
<evidence type="ECO:0000313" key="2">
    <source>
        <dbReference type="EMBL" id="SKB56869.1"/>
    </source>
</evidence>
<keyword evidence="3" id="KW-1185">Reference proteome</keyword>
<accession>A0A1T5CBS1</accession>
<dbReference type="OrthoDB" id="9815657at2"/>
<dbReference type="KEGG" id="asx:CDL62_11990"/>
<dbReference type="Gene3D" id="2.60.40.1120">
    <property type="entry name" value="Carboxypeptidase-like, regulatory domain"/>
    <property type="match status" value="1"/>
</dbReference>
<dbReference type="InterPro" id="IPR011042">
    <property type="entry name" value="6-blade_b-propeller_TolB-like"/>
</dbReference>
<dbReference type="RefSeq" id="WP_079556542.1">
    <property type="nucleotide sequence ID" value="NZ_CP021904.1"/>
</dbReference>
<dbReference type="Gene3D" id="2.60.40.10">
    <property type="entry name" value="Immunoglobulins"/>
    <property type="match status" value="1"/>
</dbReference>
<dbReference type="SUPFAM" id="SSF49265">
    <property type="entry name" value="Fibronectin type III"/>
    <property type="match status" value="1"/>
</dbReference>
<protein>
    <submittedName>
        <fullName evidence="2">TolB protein</fullName>
    </submittedName>
</protein>
<dbReference type="InterPro" id="IPR013783">
    <property type="entry name" value="Ig-like_fold"/>
</dbReference>
<sequence>MKIESTHNWYVIILLIMIICSGCEERLETPLTGKLKGYVIDNVNFDPIPDVRVTTHPYSESVRTDETGMFYIENIHEGEYNVIAGKSGFKSQSVAISVLHNQTTDVEIMIEKNLTAEHAPAFTSKHWPLNNSNQNSTKTTISWQTENADSTYYDLLIYESGHFGNPMIYTNLEDTFYHINNLKFETWYYWQVQAYNEAGRVFSEIRQFRTQSFPKNQILFSRVENELSQLFVTDTLGTNMIQITNSKHHIWNAKINSQRTRIAFESTQNIAPQLYTMNLDGSDVKRLTTVPIGSYFHQKIEYDWAPNGSHLVFTSFDKLYRINPDGTGMQVLAVAPEGSHFREVIYKPDGSGLFVMIIGNTIKNRQISSINANGSNMQQVYKNSDYAIQGLAVHPDNVHILFSMDMSGTDSHVGRMLDAKIYRMNTNSGQLTNLSQGKSSGTNDLNAMYSPNGGHIVFTNRSNSTTAIGSIKMMNPDGSRRKKFIGEADYPYWFD</sequence>
<dbReference type="InterPro" id="IPR013784">
    <property type="entry name" value="Carb-bd-like_fold"/>
</dbReference>
<organism evidence="2 3">
    <name type="scientific">Alkalitalea saponilacus</name>
    <dbReference type="NCBI Taxonomy" id="889453"/>
    <lineage>
        <taxon>Bacteria</taxon>
        <taxon>Pseudomonadati</taxon>
        <taxon>Bacteroidota</taxon>
        <taxon>Bacteroidia</taxon>
        <taxon>Marinilabiliales</taxon>
        <taxon>Marinilabiliaceae</taxon>
        <taxon>Alkalitalea</taxon>
    </lineage>
</organism>
<dbReference type="SUPFAM" id="SSF49452">
    <property type="entry name" value="Starch-binding domain-like"/>
    <property type="match status" value="1"/>
</dbReference>
<dbReference type="Gene3D" id="2.120.10.30">
    <property type="entry name" value="TolB, C-terminal domain"/>
    <property type="match status" value="2"/>
</dbReference>
<gene>
    <name evidence="2" type="ORF">SAMN03080601_00751</name>
</gene>
<dbReference type="InterPro" id="IPR003961">
    <property type="entry name" value="FN3_dom"/>
</dbReference>
<dbReference type="PANTHER" id="PTHR36842:SF1">
    <property type="entry name" value="PROTEIN TOLB"/>
    <property type="match status" value="1"/>
</dbReference>
<dbReference type="EMBL" id="FUYV01000003">
    <property type="protein sequence ID" value="SKB56869.1"/>
    <property type="molecule type" value="Genomic_DNA"/>
</dbReference>
<dbReference type="Pfam" id="PF00041">
    <property type="entry name" value="fn3"/>
    <property type="match status" value="1"/>
</dbReference>
<name>A0A1T5CBS1_9BACT</name>
<reference evidence="2 3" key="1">
    <citation type="submission" date="2017-02" db="EMBL/GenBank/DDBJ databases">
        <authorList>
            <person name="Peterson S.W."/>
        </authorList>
    </citation>
    <scope>NUCLEOTIDE SEQUENCE [LARGE SCALE GENOMIC DNA]</scope>
    <source>
        <strain evidence="2 3">DSM 24412</strain>
    </source>
</reference>
<dbReference type="GO" id="GO:0030246">
    <property type="term" value="F:carbohydrate binding"/>
    <property type="evidence" value="ECO:0007669"/>
    <property type="project" value="InterPro"/>
</dbReference>
<evidence type="ECO:0000313" key="3">
    <source>
        <dbReference type="Proteomes" id="UP000191055"/>
    </source>
</evidence>
<dbReference type="SUPFAM" id="SSF69304">
    <property type="entry name" value="Tricorn protease N-terminal domain"/>
    <property type="match status" value="1"/>
</dbReference>
<dbReference type="InterPro" id="IPR036116">
    <property type="entry name" value="FN3_sf"/>
</dbReference>
<dbReference type="PANTHER" id="PTHR36842">
    <property type="entry name" value="PROTEIN TOLB HOMOLOG"/>
    <property type="match status" value="1"/>
</dbReference>
<dbReference type="PROSITE" id="PS50853">
    <property type="entry name" value="FN3"/>
    <property type="match status" value="1"/>
</dbReference>
<dbReference type="STRING" id="889453.SAMN03080601_00751"/>
<feature type="domain" description="Fibronectin type-III" evidence="1">
    <location>
        <begin position="125"/>
        <end position="213"/>
    </location>
</feature>
<dbReference type="Proteomes" id="UP000191055">
    <property type="component" value="Unassembled WGS sequence"/>
</dbReference>
<evidence type="ECO:0000259" key="1">
    <source>
        <dbReference type="PROSITE" id="PS50853"/>
    </source>
</evidence>